<feature type="signal peptide" evidence="8">
    <location>
        <begin position="1"/>
        <end position="31"/>
    </location>
</feature>
<sequence length="1483" mass="153027">MSERTHFPRRLVASVAAAGLLLMGLATTASADTAPLDPTSPASPPTVAADALGAPQIDGVVWSQAIVGDTVYVAGKFTTARPAGSPAGTNTVPRSNLLAFSISTGQLLPWAPVTDGQVRAITRSPDGSRIYITGDFNKVDGVFHVRIAAFNTSNNTIVAGFKPTLASSGLAIAASNTTVYAGGNFTSAASTTGGTLVPRKYVAAFNASTGALTNFVADANDAVSALAVTPDLQRVVVGGRFTSLSGSNFYGLGSVDPTTGAPVSFPANAQIRNAGAQSGITSLYADASGIYGTGYHFGTGGNDEGSFRISATTGELLWVADCHGDTYSAFPVGNVVYVASHHHYCGNMDGFPQTEPWTTYHANAFSLAATGVNKPDIYGYPDHAGQPSPTLLNFYPNFYTGSYTGQGQAAWSVTGNSDYIVYGGEFPGVNGGAQYGLVRFAISSKAPNKQGPMLTGNNWLPSVASHVKGQVRISYSSNWDRDNETLTYKLYRGSENTTPLQTSTITTPFWKPQTTLFTDKTAPPGTTQQYRVTATDAFGNVARSSWVTVTVNATDELSPYANAVLDDGAGSYWRLGDASGNFEDWAGGAPSVPGSGVGRGAPGAIGGDTDQAATFNGTNTGFAATQNPIEGPQTFSIETWIKTTTTAGGKIVGFGNANTGQSSNYDRHVYMDNAGRLLFGVYPGDSRTIQSSKAYNDGQWHQVVATLSSAGMKLYVDGTRVAQRADTTSAQSYSGYWRIGGDTPWTAAAFFNGSIDETAIYPGALTAAQVDDHWVKSGRTSTIPAAPADAYGAAVFGLSPDVYWRLGEASGTTAADSGPAKADATYVGTVTRGVTGALTGVSNTAVSFSGSSNNLVASKSTYTNPTVYSEELWFKTTTTNGGKLIGFGDQPSGTSGSYDRHVYMENDGRLTFGVWTGQTNTITTPAAYNNGAWHHLVATQSSAGMKLYVDGVLRGTNPQTQAQGYTGYWRVGGDTTWGPQPWFAGSIDEVAVYSDALTQAQVLQHFQLGTNTVPNVAPTAAFSTDVTDLKVDVDASASTDQDGTIASYAWSFDDGGTATGKTASHTFTTAGDHTVTLVVTDDDGDTGTVQHTVTTVAPNQAPTAAFSSSVADLKVSVDASASDDSDGTIASYAWTFGDGSTATGKTASHTYASADTYTVKLVVTDDDGATATVSHDVTVTDPPNVAPTASFTATMGPDGRTVSVNAAASNDPDGTISSYAWSFGPSGSGTGVTSSYTFPADGTYTVTLTVTDNRGGTDSTSKTVTALAPTGPVPLATDAFGRTSSSGWGAADLGGTWGLSGAASLFTVQGGSGLVSVAAGATPRARLAINARDVDISTSVSLNKLSDAGVARAYLAARTVGTTNDYYISVKVAANGGLSLQFVRRIAGVDTNLTAVSLPGVTYVAGQKLNIRLQAQGANSTTLRAKAWLASQAEPTAWQLTATDSTADLQVAGGVGIGAYSPASTTNGPLTFSWDDFAVTALP</sequence>
<proteinExistence type="predicted"/>
<dbReference type="Pfam" id="PF18911">
    <property type="entry name" value="PKD_4"/>
    <property type="match status" value="3"/>
</dbReference>
<dbReference type="InterPro" id="IPR000601">
    <property type="entry name" value="PKD_dom"/>
</dbReference>
<keyword evidence="6" id="KW-0472">Membrane</keyword>
<dbReference type="CDD" id="cd00110">
    <property type="entry name" value="LamG"/>
    <property type="match status" value="1"/>
</dbReference>
<dbReference type="RefSeq" id="WP_289445855.1">
    <property type="nucleotide sequence ID" value="NZ_JAUCGR010000001.1"/>
</dbReference>
<dbReference type="InterPro" id="IPR011044">
    <property type="entry name" value="Quino_amine_DH_bsu"/>
</dbReference>
<evidence type="ECO:0000259" key="9">
    <source>
        <dbReference type="PROSITE" id="PS50093"/>
    </source>
</evidence>
<keyword evidence="2" id="KW-0812">Transmembrane</keyword>
<dbReference type="InterPro" id="IPR013783">
    <property type="entry name" value="Ig-like_fold"/>
</dbReference>
<reference evidence="10 11" key="1">
    <citation type="submission" date="2023-06" db="EMBL/GenBank/DDBJ databases">
        <title>Cellulomonas sp. MW9 Whole genome sequence.</title>
        <authorList>
            <person name="Park S."/>
        </authorList>
    </citation>
    <scope>NUCLEOTIDE SEQUENCE [LARGE SCALE GENOMIC DNA]</scope>
    <source>
        <strain evidence="10 11">MW9</strain>
    </source>
</reference>
<evidence type="ECO:0000256" key="1">
    <source>
        <dbReference type="ARBA" id="ARBA00004141"/>
    </source>
</evidence>
<evidence type="ECO:0000256" key="7">
    <source>
        <dbReference type="ARBA" id="ARBA00023157"/>
    </source>
</evidence>
<comment type="caution">
    <text evidence="10">The sequence shown here is derived from an EMBL/GenBank/DDBJ whole genome shotgun (WGS) entry which is preliminary data.</text>
</comment>
<dbReference type="CDD" id="cd00146">
    <property type="entry name" value="PKD"/>
    <property type="match status" value="3"/>
</dbReference>
<keyword evidence="3 8" id="KW-0732">Signal</keyword>
<dbReference type="SUPFAM" id="SSF50969">
    <property type="entry name" value="YVTN repeat-like/Quinoprotein amine dehydrogenase"/>
    <property type="match status" value="1"/>
</dbReference>
<evidence type="ECO:0000256" key="2">
    <source>
        <dbReference type="ARBA" id="ARBA00022692"/>
    </source>
</evidence>
<dbReference type="InterPro" id="IPR035986">
    <property type="entry name" value="PKD_dom_sf"/>
</dbReference>
<evidence type="ECO:0000256" key="5">
    <source>
        <dbReference type="ARBA" id="ARBA00022989"/>
    </source>
</evidence>
<dbReference type="Pfam" id="PF13385">
    <property type="entry name" value="Laminin_G_3"/>
    <property type="match status" value="2"/>
</dbReference>
<gene>
    <name evidence="10" type="ORF">QRT05_05075</name>
</gene>
<dbReference type="SUPFAM" id="SSF49899">
    <property type="entry name" value="Concanavalin A-like lectins/glucanases"/>
    <property type="match status" value="2"/>
</dbReference>
<dbReference type="InterPro" id="IPR006558">
    <property type="entry name" value="LamG-like"/>
</dbReference>
<dbReference type="SUPFAM" id="SSF49299">
    <property type="entry name" value="PKD domain"/>
    <property type="match status" value="3"/>
</dbReference>
<keyword evidence="5" id="KW-1133">Transmembrane helix</keyword>
<feature type="chain" id="PRO_5046272718" evidence="8">
    <location>
        <begin position="32"/>
        <end position="1483"/>
    </location>
</feature>
<dbReference type="EMBL" id="JAUCGR010000001">
    <property type="protein sequence ID" value="MDM7830695.1"/>
    <property type="molecule type" value="Genomic_DNA"/>
</dbReference>
<dbReference type="InterPro" id="IPR001791">
    <property type="entry name" value="Laminin_G"/>
</dbReference>
<feature type="domain" description="PKD" evidence="9">
    <location>
        <begin position="1201"/>
        <end position="1273"/>
    </location>
</feature>
<protein>
    <submittedName>
        <fullName evidence="10">PKD domain-containing protein</fullName>
    </submittedName>
</protein>
<evidence type="ECO:0000256" key="6">
    <source>
        <dbReference type="ARBA" id="ARBA00023136"/>
    </source>
</evidence>
<evidence type="ECO:0000256" key="3">
    <source>
        <dbReference type="ARBA" id="ARBA00022729"/>
    </source>
</evidence>
<evidence type="ECO:0000256" key="8">
    <source>
        <dbReference type="SAM" id="SignalP"/>
    </source>
</evidence>
<dbReference type="Proteomes" id="UP001321453">
    <property type="component" value="Unassembled WGS sequence"/>
</dbReference>
<organism evidence="10 11">
    <name type="scientific">Cellulomonas edaphi</name>
    <dbReference type="NCBI Taxonomy" id="3053468"/>
    <lineage>
        <taxon>Bacteria</taxon>
        <taxon>Bacillati</taxon>
        <taxon>Actinomycetota</taxon>
        <taxon>Actinomycetes</taxon>
        <taxon>Micrococcales</taxon>
        <taxon>Cellulomonadaceae</taxon>
        <taxon>Cellulomonas</taxon>
    </lineage>
</organism>
<dbReference type="SMART" id="SM00560">
    <property type="entry name" value="LamGL"/>
    <property type="match status" value="2"/>
</dbReference>
<dbReference type="InterPro" id="IPR013320">
    <property type="entry name" value="ConA-like_dom_sf"/>
</dbReference>
<dbReference type="Gene3D" id="2.60.40.10">
    <property type="entry name" value="Immunoglobulins"/>
    <property type="match status" value="4"/>
</dbReference>
<dbReference type="PROSITE" id="PS50093">
    <property type="entry name" value="PKD"/>
    <property type="match status" value="3"/>
</dbReference>
<keyword evidence="7" id="KW-1015">Disulfide bond</keyword>
<dbReference type="PANTHER" id="PTHR46730">
    <property type="entry name" value="POLYCYSTIN-1"/>
    <property type="match status" value="1"/>
</dbReference>
<feature type="domain" description="PKD" evidence="9">
    <location>
        <begin position="1098"/>
        <end position="1180"/>
    </location>
</feature>
<dbReference type="PANTHER" id="PTHR46730:SF4">
    <property type="entry name" value="POLYCYSTIC KIDNEY DISEASE PROTEIN 1-LIKE 1"/>
    <property type="match status" value="1"/>
</dbReference>
<accession>A0ABT7S4Z3</accession>
<dbReference type="Gene3D" id="2.60.120.200">
    <property type="match status" value="2"/>
</dbReference>
<keyword evidence="11" id="KW-1185">Reference proteome</keyword>
<evidence type="ECO:0000313" key="10">
    <source>
        <dbReference type="EMBL" id="MDM7830695.1"/>
    </source>
</evidence>
<evidence type="ECO:0000256" key="4">
    <source>
        <dbReference type="ARBA" id="ARBA00022737"/>
    </source>
</evidence>
<comment type="subcellular location">
    <subcellularLocation>
        <location evidence="1">Membrane</location>
        <topology evidence="1">Multi-pass membrane protein</topology>
    </subcellularLocation>
</comment>
<dbReference type="InterPro" id="IPR022409">
    <property type="entry name" value="PKD/Chitinase_dom"/>
</dbReference>
<feature type="domain" description="PKD" evidence="9">
    <location>
        <begin position="1018"/>
        <end position="1098"/>
    </location>
</feature>
<name>A0ABT7S4Z3_9CELL</name>
<dbReference type="SMART" id="SM00089">
    <property type="entry name" value="PKD"/>
    <property type="match status" value="3"/>
</dbReference>
<evidence type="ECO:0000313" key="11">
    <source>
        <dbReference type="Proteomes" id="UP001321453"/>
    </source>
</evidence>
<keyword evidence="4" id="KW-0677">Repeat</keyword>